<dbReference type="PROSITE" id="PS01159">
    <property type="entry name" value="WW_DOMAIN_1"/>
    <property type="match status" value="1"/>
</dbReference>
<feature type="compositionally biased region" description="Polar residues" evidence="1">
    <location>
        <begin position="56"/>
        <end position="66"/>
    </location>
</feature>
<evidence type="ECO:0000259" key="2">
    <source>
        <dbReference type="PROSITE" id="PS50020"/>
    </source>
</evidence>
<feature type="compositionally biased region" description="Basic and acidic residues" evidence="1">
    <location>
        <begin position="106"/>
        <end position="125"/>
    </location>
</feature>
<evidence type="ECO:0000313" key="3">
    <source>
        <dbReference type="EMBL" id="OQE87854.1"/>
    </source>
</evidence>
<dbReference type="Pfam" id="PF00397">
    <property type="entry name" value="WW"/>
    <property type="match status" value="1"/>
</dbReference>
<feature type="compositionally biased region" description="Pro residues" evidence="1">
    <location>
        <begin position="1"/>
        <end position="14"/>
    </location>
</feature>
<feature type="compositionally biased region" description="Low complexity" evidence="1">
    <location>
        <begin position="178"/>
        <end position="193"/>
    </location>
</feature>
<feature type="region of interest" description="Disordered" evidence="1">
    <location>
        <begin position="37"/>
        <end position="273"/>
    </location>
</feature>
<feature type="compositionally biased region" description="Low complexity" evidence="1">
    <location>
        <begin position="251"/>
        <end position="262"/>
    </location>
</feature>
<dbReference type="SUPFAM" id="SSF51045">
    <property type="entry name" value="WW domain"/>
    <property type="match status" value="1"/>
</dbReference>
<dbReference type="CDD" id="cd00201">
    <property type="entry name" value="WW"/>
    <property type="match status" value="1"/>
</dbReference>
<gene>
    <name evidence="3" type="ORF">PENNAL_c0018G09194</name>
</gene>
<sequence length="325" mass="33132">MSFAPPSGPPPPSVPEGWKAQYDDRYQTWYYVDLATGKSQWDRPEFPPPRGDASLPTDSLPPSYSNPGPDDPAAIAGAGDKKQPMGSNNPYNPSTNTSPGNASPHAIDEDARLAAKLQAEEDARAGIRGTGAGPGDRGASSDYYNDASRPQSTGPGGYAAGPASHSPIAEQEKKRSKGGFFSKLLGKSSSSSSRPPRPQHQYASYASYAQQGPPPGSYHGGGGYPPQHGPQFGYGPPGPGYGGGYGGYPQQGGYYPQQPPRRQGGGMGTAGAAAMGVGGGLLGGMLIANAIDDDHHDSGDYGGGGDDYGGGDDFGGGGDFGGGDF</sequence>
<dbReference type="InterPro" id="IPR001202">
    <property type="entry name" value="WW_dom"/>
</dbReference>
<keyword evidence="4" id="KW-1185">Reference proteome</keyword>
<dbReference type="EMBL" id="MOOB01000018">
    <property type="protein sequence ID" value="OQE87854.1"/>
    <property type="molecule type" value="Genomic_DNA"/>
</dbReference>
<feature type="compositionally biased region" description="Gly residues" evidence="1">
    <location>
        <begin position="300"/>
        <end position="325"/>
    </location>
</feature>
<evidence type="ECO:0000313" key="4">
    <source>
        <dbReference type="Proteomes" id="UP000191691"/>
    </source>
</evidence>
<dbReference type="Gene3D" id="2.20.70.10">
    <property type="match status" value="1"/>
</dbReference>
<organism evidence="3 4">
    <name type="scientific">Penicillium nalgiovense</name>
    <dbReference type="NCBI Taxonomy" id="60175"/>
    <lineage>
        <taxon>Eukaryota</taxon>
        <taxon>Fungi</taxon>
        <taxon>Dikarya</taxon>
        <taxon>Ascomycota</taxon>
        <taxon>Pezizomycotina</taxon>
        <taxon>Eurotiomycetes</taxon>
        <taxon>Eurotiomycetidae</taxon>
        <taxon>Eurotiales</taxon>
        <taxon>Aspergillaceae</taxon>
        <taxon>Penicillium</taxon>
    </lineage>
</organism>
<dbReference type="AlphaFoldDB" id="A0A1V6YKN3"/>
<dbReference type="Proteomes" id="UP000191691">
    <property type="component" value="Unassembled WGS sequence"/>
</dbReference>
<dbReference type="OMA" id="RWNDQYK"/>
<comment type="caution">
    <text evidence="3">The sequence shown here is derived from an EMBL/GenBank/DDBJ whole genome shotgun (WGS) entry which is preliminary data.</text>
</comment>
<proteinExistence type="predicted"/>
<reference evidence="4" key="1">
    <citation type="journal article" date="2017" name="Nat. Microbiol.">
        <title>Global analysis of biosynthetic gene clusters reveals vast potential of secondary metabolite production in Penicillium species.</title>
        <authorList>
            <person name="Nielsen J.C."/>
            <person name="Grijseels S."/>
            <person name="Prigent S."/>
            <person name="Ji B."/>
            <person name="Dainat J."/>
            <person name="Nielsen K.F."/>
            <person name="Frisvad J.C."/>
            <person name="Workman M."/>
            <person name="Nielsen J."/>
        </authorList>
    </citation>
    <scope>NUCLEOTIDE SEQUENCE [LARGE SCALE GENOMIC DNA]</scope>
    <source>
        <strain evidence="4">IBT 13039</strain>
    </source>
</reference>
<feature type="compositionally biased region" description="Low complexity" evidence="1">
    <location>
        <begin position="225"/>
        <end position="234"/>
    </location>
</feature>
<feature type="compositionally biased region" description="Low complexity" evidence="1">
    <location>
        <begin position="86"/>
        <end position="101"/>
    </location>
</feature>
<dbReference type="SMART" id="SM00456">
    <property type="entry name" value="WW"/>
    <property type="match status" value="1"/>
</dbReference>
<dbReference type="PROSITE" id="PS50020">
    <property type="entry name" value="WW_DOMAIN_2"/>
    <property type="match status" value="1"/>
</dbReference>
<feature type="compositionally biased region" description="Gly residues" evidence="1">
    <location>
        <begin position="240"/>
        <end position="250"/>
    </location>
</feature>
<feature type="domain" description="WW" evidence="2">
    <location>
        <begin position="12"/>
        <end position="46"/>
    </location>
</feature>
<accession>A0A1V6YKN3</accession>
<evidence type="ECO:0000256" key="1">
    <source>
        <dbReference type="SAM" id="MobiDB-lite"/>
    </source>
</evidence>
<feature type="region of interest" description="Disordered" evidence="1">
    <location>
        <begin position="1"/>
        <end position="20"/>
    </location>
</feature>
<name>A0A1V6YKN3_PENNA</name>
<feature type="region of interest" description="Disordered" evidence="1">
    <location>
        <begin position="295"/>
        <end position="325"/>
    </location>
</feature>
<feature type="compositionally biased region" description="Low complexity" evidence="1">
    <location>
        <begin position="67"/>
        <end position="78"/>
    </location>
</feature>
<protein>
    <recommendedName>
        <fullName evidence="2">WW domain-containing protein</fullName>
    </recommendedName>
</protein>
<dbReference type="InterPro" id="IPR036020">
    <property type="entry name" value="WW_dom_sf"/>
</dbReference>